<keyword evidence="10 18" id="KW-0863">Zinc-finger</keyword>
<dbReference type="InterPro" id="IPR017907">
    <property type="entry name" value="Znf_RING_CS"/>
</dbReference>
<dbReference type="GO" id="GO:0016740">
    <property type="term" value="F:transferase activity"/>
    <property type="evidence" value="ECO:0007669"/>
    <property type="project" value="UniProtKB-KW"/>
</dbReference>
<dbReference type="FunFam" id="3.40.50.300:FF:001279">
    <property type="entry name" value="ATP-dependent RNA helicase DEAH12 chloroplastic"/>
    <property type="match status" value="1"/>
</dbReference>
<dbReference type="SMART" id="SM00847">
    <property type="entry name" value="HA2"/>
    <property type="match status" value="1"/>
</dbReference>
<dbReference type="Pfam" id="PF00270">
    <property type="entry name" value="DEAD"/>
    <property type="match status" value="1"/>
</dbReference>
<dbReference type="Pfam" id="PF00271">
    <property type="entry name" value="Helicase_C"/>
    <property type="match status" value="1"/>
</dbReference>
<dbReference type="Gene3D" id="3.30.40.10">
    <property type="entry name" value="Zinc/RING finger domain, C3HC4 (zinc finger)"/>
    <property type="match status" value="1"/>
</dbReference>
<dbReference type="InterPro" id="IPR044066">
    <property type="entry name" value="TRIAD_supradom"/>
</dbReference>
<feature type="region of interest" description="Disordered" evidence="20">
    <location>
        <begin position="1"/>
        <end position="74"/>
    </location>
</feature>
<evidence type="ECO:0000259" key="22">
    <source>
        <dbReference type="PROSITE" id="PS51192"/>
    </source>
</evidence>
<gene>
    <name evidence="25" type="ORF">V5N11_034527</name>
</gene>
<dbReference type="PROSITE" id="PS51192">
    <property type="entry name" value="HELICASE_ATP_BIND_1"/>
    <property type="match status" value="1"/>
</dbReference>
<keyword evidence="4" id="KW-0150">Chloroplast</keyword>
<keyword evidence="15" id="KW-0067">ATP-binding</keyword>
<keyword evidence="12" id="KW-0378">Hydrolase</keyword>
<keyword evidence="13 25" id="KW-0347">Helicase</keyword>
<comment type="caution">
    <text evidence="25">The sequence shown here is derived from an EMBL/GenBank/DDBJ whole genome shotgun (WGS) entry which is preliminary data.</text>
</comment>
<dbReference type="CDD" id="cd17917">
    <property type="entry name" value="DEXHc_RHA-like"/>
    <property type="match status" value="1"/>
</dbReference>
<dbReference type="FunFam" id="1.20.120.1080:FF:000033">
    <property type="entry name" value="RBR-type E3 ubiquitin transferase"/>
    <property type="match status" value="1"/>
</dbReference>
<dbReference type="GO" id="GO:0008270">
    <property type="term" value="F:zinc ion binding"/>
    <property type="evidence" value="ECO:0007669"/>
    <property type="project" value="UniProtKB-KW"/>
</dbReference>
<dbReference type="FunFam" id="1.20.120.1750:FF:000020">
    <property type="entry name" value="ATP-dependent RNA helicase DEAH12 chloroplastic"/>
    <property type="match status" value="1"/>
</dbReference>
<proteinExistence type="inferred from homology"/>
<evidence type="ECO:0000256" key="8">
    <source>
        <dbReference type="ARBA" id="ARBA00022737"/>
    </source>
</evidence>
<feature type="compositionally biased region" description="Polar residues" evidence="20">
    <location>
        <begin position="22"/>
        <end position="40"/>
    </location>
</feature>
<comment type="subcellular location">
    <subcellularLocation>
        <location evidence="1">Plastid</location>
        <location evidence="1">Chloroplast</location>
    </subcellularLocation>
</comment>
<dbReference type="Gene3D" id="1.10.10.2130">
    <property type="entry name" value="DEAH helicase family, winged-helix domain"/>
    <property type="match status" value="1"/>
</dbReference>
<dbReference type="InterPro" id="IPR056245">
    <property type="entry name" value="KH_DEAH11/12"/>
</dbReference>
<dbReference type="SUPFAM" id="SSF52540">
    <property type="entry name" value="P-loop containing nucleoside triphosphate hydrolases"/>
    <property type="match status" value="1"/>
</dbReference>
<feature type="compositionally biased region" description="Polar residues" evidence="20">
    <location>
        <begin position="48"/>
        <end position="58"/>
    </location>
</feature>
<dbReference type="Pfam" id="PF24638">
    <property type="entry name" value="KH_DEAH11_1st"/>
    <property type="match status" value="1"/>
</dbReference>
<evidence type="ECO:0000256" key="6">
    <source>
        <dbReference type="ARBA" id="ARBA00022679"/>
    </source>
</evidence>
<evidence type="ECO:0000259" key="24">
    <source>
        <dbReference type="PROSITE" id="PS51873"/>
    </source>
</evidence>
<dbReference type="Pfam" id="PF01485">
    <property type="entry name" value="IBR"/>
    <property type="match status" value="1"/>
</dbReference>
<dbReference type="InterPro" id="IPR011709">
    <property type="entry name" value="DEAD-box_helicase_OB_fold"/>
</dbReference>
<evidence type="ECO:0000256" key="14">
    <source>
        <dbReference type="ARBA" id="ARBA00022833"/>
    </source>
</evidence>
<keyword evidence="26" id="KW-1185">Reference proteome</keyword>
<dbReference type="InterPro" id="IPR013083">
    <property type="entry name" value="Znf_RING/FYVE/PHD"/>
</dbReference>
<keyword evidence="14" id="KW-0862">Zinc</keyword>
<keyword evidence="8" id="KW-0677">Repeat</keyword>
<evidence type="ECO:0000256" key="7">
    <source>
        <dbReference type="ARBA" id="ARBA00022723"/>
    </source>
</evidence>
<feature type="domain" description="Helicase C-terminal" evidence="23">
    <location>
        <begin position="501"/>
        <end position="667"/>
    </location>
</feature>
<evidence type="ECO:0000256" key="16">
    <source>
        <dbReference type="ARBA" id="ARBA00022946"/>
    </source>
</evidence>
<evidence type="ECO:0000256" key="11">
    <source>
        <dbReference type="ARBA" id="ARBA00022786"/>
    </source>
</evidence>
<evidence type="ECO:0000256" key="15">
    <source>
        <dbReference type="ARBA" id="ARBA00022840"/>
    </source>
</evidence>
<evidence type="ECO:0000256" key="3">
    <source>
        <dbReference type="ARBA" id="ARBA00012552"/>
    </source>
</evidence>
<evidence type="ECO:0000259" key="21">
    <source>
        <dbReference type="PROSITE" id="PS50089"/>
    </source>
</evidence>
<keyword evidence="9" id="KW-0547">Nucleotide-binding</keyword>
<dbReference type="Pfam" id="PF24641">
    <property type="entry name" value="KH_DEAH11_2nd"/>
    <property type="match status" value="1"/>
</dbReference>
<feature type="domain" description="RING-type" evidence="21">
    <location>
        <begin position="1555"/>
        <end position="1598"/>
    </location>
</feature>
<keyword evidence="19" id="KW-0175">Coiled coil</keyword>
<dbReference type="Pfam" id="PF07717">
    <property type="entry name" value="OB_NTP_bind"/>
    <property type="match status" value="1"/>
</dbReference>
<dbReference type="Pfam" id="PF00097">
    <property type="entry name" value="zf-C3HC4"/>
    <property type="match status" value="1"/>
</dbReference>
<feature type="coiled-coil region" evidence="19">
    <location>
        <begin position="194"/>
        <end position="245"/>
    </location>
</feature>
<dbReference type="Pfam" id="PF24475">
    <property type="entry name" value="RBD_DEAH11"/>
    <property type="match status" value="1"/>
</dbReference>
<dbReference type="InterPro" id="IPR027417">
    <property type="entry name" value="P-loop_NTPase"/>
</dbReference>
<keyword evidence="11" id="KW-0833">Ubl conjugation pathway</keyword>
<keyword evidence="16" id="KW-0809">Transit peptide</keyword>
<dbReference type="EMBL" id="JBANAX010000431">
    <property type="protein sequence ID" value="KAL1209039.1"/>
    <property type="molecule type" value="Genomic_DNA"/>
</dbReference>
<dbReference type="GO" id="GO:0003724">
    <property type="term" value="F:RNA helicase activity"/>
    <property type="evidence" value="ECO:0007669"/>
    <property type="project" value="UniProtKB-EC"/>
</dbReference>
<dbReference type="GO" id="GO:0005524">
    <property type="term" value="F:ATP binding"/>
    <property type="evidence" value="ECO:0007669"/>
    <property type="project" value="UniProtKB-KW"/>
</dbReference>
<keyword evidence="6" id="KW-0808">Transferase</keyword>
<dbReference type="InterPro" id="IPR056246">
    <property type="entry name" value="KH_DEAH11/12_1st"/>
</dbReference>
<dbReference type="InterPro" id="IPR001841">
    <property type="entry name" value="Znf_RING"/>
</dbReference>
<dbReference type="InterPro" id="IPR007502">
    <property type="entry name" value="Helicase-assoc_dom"/>
</dbReference>
<evidence type="ECO:0000256" key="12">
    <source>
        <dbReference type="ARBA" id="ARBA00022801"/>
    </source>
</evidence>
<dbReference type="FunFam" id="3.40.50.300:FF:002114">
    <property type="entry name" value="ATP-dependent RNA helicase DEAH12 chloroplastic"/>
    <property type="match status" value="1"/>
</dbReference>
<organism evidence="25 26">
    <name type="scientific">Cardamine amara subsp. amara</name>
    <dbReference type="NCBI Taxonomy" id="228776"/>
    <lineage>
        <taxon>Eukaryota</taxon>
        <taxon>Viridiplantae</taxon>
        <taxon>Streptophyta</taxon>
        <taxon>Embryophyta</taxon>
        <taxon>Tracheophyta</taxon>
        <taxon>Spermatophyta</taxon>
        <taxon>Magnoliopsida</taxon>
        <taxon>eudicotyledons</taxon>
        <taxon>Gunneridae</taxon>
        <taxon>Pentapetalae</taxon>
        <taxon>rosids</taxon>
        <taxon>malvids</taxon>
        <taxon>Brassicales</taxon>
        <taxon>Brassicaceae</taxon>
        <taxon>Cardamineae</taxon>
        <taxon>Cardamine</taxon>
    </lineage>
</organism>
<dbReference type="Pfam" id="PF24471">
    <property type="entry name" value="KH_DEAH11"/>
    <property type="match status" value="1"/>
</dbReference>
<dbReference type="PROSITE" id="PS50089">
    <property type="entry name" value="ZF_RING_2"/>
    <property type="match status" value="1"/>
</dbReference>
<dbReference type="SMART" id="SM00647">
    <property type="entry name" value="IBR"/>
    <property type="match status" value="2"/>
</dbReference>
<dbReference type="Gene3D" id="1.20.120.1750">
    <property type="match status" value="1"/>
</dbReference>
<reference evidence="25 26" key="1">
    <citation type="submission" date="2024-04" db="EMBL/GenBank/DDBJ databases">
        <title>Genome assembly C_amara_ONT_v2.</title>
        <authorList>
            <person name="Yant L."/>
            <person name="Moore C."/>
            <person name="Slenker M."/>
        </authorList>
    </citation>
    <scope>NUCLEOTIDE SEQUENCE [LARGE SCALE GENOMIC DNA]</scope>
    <source>
        <tissue evidence="25">Leaf</tissue>
    </source>
</reference>
<dbReference type="InterPro" id="IPR056248">
    <property type="entry name" value="RBD_DEAH11/12"/>
</dbReference>
<accession>A0ABD1AXK8</accession>
<evidence type="ECO:0000256" key="19">
    <source>
        <dbReference type="SAM" id="Coils"/>
    </source>
</evidence>
<dbReference type="SUPFAM" id="SSF57850">
    <property type="entry name" value="RING/U-box"/>
    <property type="match status" value="3"/>
</dbReference>
<dbReference type="CDD" id="cd22585">
    <property type="entry name" value="Rcat_RBR_DEAH12-like"/>
    <property type="match status" value="1"/>
</dbReference>
<dbReference type="Pfam" id="PF26200">
    <property type="entry name" value="Rcat_RNF216"/>
    <property type="match status" value="1"/>
</dbReference>
<evidence type="ECO:0000256" key="2">
    <source>
        <dbReference type="ARBA" id="ARBA00008792"/>
    </source>
</evidence>
<dbReference type="SMART" id="SM00487">
    <property type="entry name" value="DEXDc"/>
    <property type="match status" value="1"/>
</dbReference>
<dbReference type="InterPro" id="IPR011545">
    <property type="entry name" value="DEAD/DEAH_box_helicase_dom"/>
</dbReference>
<dbReference type="CDD" id="cd20335">
    <property type="entry name" value="BRcat_RBR"/>
    <property type="match status" value="1"/>
</dbReference>
<name>A0ABD1AXK8_CARAN</name>
<dbReference type="CDD" id="cd18791">
    <property type="entry name" value="SF2_C_RHA"/>
    <property type="match status" value="1"/>
</dbReference>
<dbReference type="PROSITE" id="PS51194">
    <property type="entry name" value="HELICASE_CTER"/>
    <property type="match status" value="1"/>
</dbReference>
<dbReference type="InterPro" id="IPR002464">
    <property type="entry name" value="DNA/RNA_helicase_DEAH_CS"/>
</dbReference>
<dbReference type="EC" id="3.6.4.13" evidence="3"/>
<protein>
    <recommendedName>
        <fullName evidence="3">RNA helicase</fullName>
        <ecNumber evidence="3">3.6.4.13</ecNumber>
    </recommendedName>
</protein>
<evidence type="ECO:0000313" key="25">
    <source>
        <dbReference type="EMBL" id="KAL1209039.1"/>
    </source>
</evidence>
<dbReference type="PANTHER" id="PTHR18934:SF81">
    <property type="entry name" value="ATP-DEPENDENT RNA HELICASE DEAH11, CHLOROPLASTIC-RELATED"/>
    <property type="match status" value="1"/>
</dbReference>
<dbReference type="PROSITE" id="PS51873">
    <property type="entry name" value="TRIAD"/>
    <property type="match status" value="1"/>
</dbReference>
<comment type="similarity">
    <text evidence="2">Belongs to the DEAD box helicase family. DEAH subfamily.</text>
</comment>
<dbReference type="InterPro" id="IPR042035">
    <property type="entry name" value="DEAH_win-hel_dom"/>
</dbReference>
<evidence type="ECO:0000256" key="5">
    <source>
        <dbReference type="ARBA" id="ARBA00022640"/>
    </source>
</evidence>
<dbReference type="InterPro" id="IPR056244">
    <property type="entry name" value="RRM_DEAH11/12"/>
</dbReference>
<evidence type="ECO:0000256" key="4">
    <source>
        <dbReference type="ARBA" id="ARBA00022528"/>
    </source>
</evidence>
<evidence type="ECO:0000256" key="1">
    <source>
        <dbReference type="ARBA" id="ARBA00004229"/>
    </source>
</evidence>
<evidence type="ECO:0000256" key="9">
    <source>
        <dbReference type="ARBA" id="ARBA00022741"/>
    </source>
</evidence>
<keyword evidence="5" id="KW-0934">Plastid</keyword>
<evidence type="ECO:0000313" key="26">
    <source>
        <dbReference type="Proteomes" id="UP001558713"/>
    </source>
</evidence>
<dbReference type="InterPro" id="IPR002867">
    <property type="entry name" value="IBR_dom"/>
</dbReference>
<dbReference type="InterPro" id="IPR056247">
    <property type="entry name" value="KH_DEAH11/12_2nd"/>
</dbReference>
<dbReference type="GO" id="GO:0016787">
    <property type="term" value="F:hydrolase activity"/>
    <property type="evidence" value="ECO:0007669"/>
    <property type="project" value="UniProtKB-KW"/>
</dbReference>
<evidence type="ECO:0000256" key="10">
    <source>
        <dbReference type="ARBA" id="ARBA00022771"/>
    </source>
</evidence>
<evidence type="ECO:0000256" key="20">
    <source>
        <dbReference type="SAM" id="MobiDB-lite"/>
    </source>
</evidence>
<dbReference type="InterPro" id="IPR001650">
    <property type="entry name" value="Helicase_C-like"/>
</dbReference>
<dbReference type="PROSITE" id="PS00028">
    <property type="entry name" value="ZINC_FINGER_C2H2_1"/>
    <property type="match status" value="1"/>
</dbReference>
<dbReference type="SMART" id="SM00490">
    <property type="entry name" value="HELICc"/>
    <property type="match status" value="1"/>
</dbReference>
<evidence type="ECO:0000256" key="18">
    <source>
        <dbReference type="PROSITE-ProRule" id="PRU00175"/>
    </source>
</evidence>
<sequence>MRSSFPPSDGGRSATDRRHPSYPSTSINRCNFRSMQSSPPLNHRPSQHHSQYPNSSFPPNYGRDRAPAKEISSSGTRIRPNFIVQLVHPRITTAANTDTKLEIRSLARLCEIPEDSVHVPQFGCIAGSFSFRQWVDARSAVVALWDCRLQGKHDFVPELIPNVIVPSDMDELRDRLRDLFSAHVLSLLENGDSVKKVRSEIDEKSRQVESFSSKRGLKLEDFEKKKAVEAEKDLIVKRLEEFKNAMKSIVRYLQGRDGYESDGEEEDVAVFSLEGAYDWRRIHSLIRRECRRLDDGLPIYAYRRNILKRIHGEQIMVLIGETGSGKSTQLVQFLADSGVAASESIVCTQPRKIAAMTLADRVREESSGCYEENSVHCTPTFSSTDQISSRVVYMTDNCLLQHYIKDRSLSGISCVIVDEAHERSLNTDLLLALLKELLCRRVDLRLVIMSATADAYQLSDYFFGCGILRVNGRNYPVEIVYSPSYTEETSVIGGIAPYANDVVKKAVEIHKTEKEGTILAFLTSQAEVEWACERFLAPSAVALPLHGKLSFEEQFRVFQNHPGKRKVIFATNIAETSLTIPGVKYVIDSGMVKESKYEPRTGMSILKVCPVSQSSARQRAGRAGRTEPGRCYRLYSQNDFNSMNLNQEPEIRRVHLGIALLRILALGVDNIADFDFVDAPVPEAIAMAVQNLVQLGAVVEKNGVLELTQEGDCLVKLGLEPKLGKLILGCFRHRMGKEGIVLAAVMANASSIFCRVGNLDDKMKADCLKVQFCNHNGDLFTLLSVYKEWSSLPRERRNKWCWENSLNAKSMRRCEDTVKELEICIERELTLVSPSYWVWNPTVGTKYDKHLKMVILASLAENVAMYTGYDQLGYEVALTGQQVQLHPSCSLLAFGQKPSWVVFGELLSAVDQYLVCVTAFDFEALYMLDPPPPFDASQMDERRLQVKKVVGCSSTVLKRFCGKSNRSLLSIVSRARSLCMDERIGIQVDVDQNEILLYAPPLNMEKVSALVNDVLECEKKWMRNECLEKYLFHGRGQVPIALFGSGAQIKHLEVDQRFLTIDVLYYGDNVVDDRELLTFLEKKIDGCICSVHKFAANKQDCDEKDKWGRITFLTPEFAMKATEIQKFDFKGSVVRLFPSLSTGGGIFKMPSFPSVTAKIRWPRRESSGRGCLKCPSGDIDSILGGISNLVIGTNSVHIQRDQKSDDSILISRLDRDISEAEVLDVLESTMGRRDLNFFLFRRNSVQCPSPTACAEMLHKKIFACMSARNPEPNCVQVQVFEPKEADYFMRALINFDGRLHLEAAKALQELNGEVLPGCLPWQKIKCEQLFQSSIICSASIYNIVKRQLNVLLASFERQRGGEWRLEPTPGGAYRVRIFAYATRPIAEMRRELEELIRGRPINHPGLTRRVLQHLMSRDGGILMRKIQQETETYIVLDRHSLTVRICGSSEKIAEAEQELVQSLMAYHESKQLEIHLRGPDIRPDLMKEVVKRFGPELQGIKEKVHGVDLKLNTRYHVIQICGSKEMRQEVQKMVNELAREESALGEKPEDIEVECPICLSEVDDGYSLEGCSHLFCKACLLEQFEASMRNFDAFPILCSHIDCGTPIVLADMRALLSQDKLDDLFRASLSSFVTSSDGKFRFCSTPDCPSIYRVAGPQGSGEPFICGACNSEICTRCHLEYHPYITCERYQIFKENPDLSLKDWAKGKDVKECPLCKSTIEKSDGCNHLLCLCGKHICWVCLDVFTRAEPCYDHLRTMHGGIGIAEFGIHGDPLIIFEPDVPLI</sequence>
<comment type="catalytic activity">
    <reaction evidence="17">
        <text>ATP + H2O = ADP + phosphate + H(+)</text>
        <dbReference type="Rhea" id="RHEA:13065"/>
        <dbReference type="ChEBI" id="CHEBI:15377"/>
        <dbReference type="ChEBI" id="CHEBI:15378"/>
        <dbReference type="ChEBI" id="CHEBI:30616"/>
        <dbReference type="ChEBI" id="CHEBI:43474"/>
        <dbReference type="ChEBI" id="CHEBI:456216"/>
        <dbReference type="EC" id="3.6.4.13"/>
    </reaction>
</comment>
<dbReference type="PROSITE" id="PS00518">
    <property type="entry name" value="ZF_RING_1"/>
    <property type="match status" value="1"/>
</dbReference>
<dbReference type="PANTHER" id="PTHR18934">
    <property type="entry name" value="ATP-DEPENDENT RNA HELICASE"/>
    <property type="match status" value="1"/>
</dbReference>
<dbReference type="InterPro" id="IPR013087">
    <property type="entry name" value="Znf_C2H2_type"/>
</dbReference>
<dbReference type="Gene3D" id="3.40.50.300">
    <property type="entry name" value="P-loop containing nucleotide triphosphate hydrolases"/>
    <property type="match status" value="2"/>
</dbReference>
<evidence type="ECO:0000256" key="17">
    <source>
        <dbReference type="ARBA" id="ARBA00047984"/>
    </source>
</evidence>
<dbReference type="FunFam" id="1.10.10.2130:FF:000001">
    <property type="entry name" value="Pre-mRNA-splicing factor ATP-dependent RNA helicase"/>
    <property type="match status" value="1"/>
</dbReference>
<feature type="domain" description="RING-type" evidence="24">
    <location>
        <begin position="1551"/>
        <end position="1758"/>
    </location>
</feature>
<dbReference type="InterPro" id="IPR018957">
    <property type="entry name" value="Znf_C3HC4_RING-type"/>
</dbReference>
<dbReference type="PROSITE" id="PS00690">
    <property type="entry name" value="DEAH_ATP_HELICASE"/>
    <property type="match status" value="1"/>
</dbReference>
<dbReference type="GO" id="GO:0009507">
    <property type="term" value="C:chloroplast"/>
    <property type="evidence" value="ECO:0007669"/>
    <property type="project" value="UniProtKB-SubCell"/>
</dbReference>
<dbReference type="Pfam" id="PF24637">
    <property type="entry name" value="RRM_DEAH11"/>
    <property type="match status" value="1"/>
</dbReference>
<evidence type="ECO:0000259" key="23">
    <source>
        <dbReference type="PROSITE" id="PS51194"/>
    </source>
</evidence>
<keyword evidence="7" id="KW-0479">Metal-binding</keyword>
<feature type="domain" description="Helicase ATP-binding" evidence="22">
    <location>
        <begin position="307"/>
        <end position="471"/>
    </location>
</feature>
<dbReference type="InterPro" id="IPR014001">
    <property type="entry name" value="Helicase_ATP-bd"/>
</dbReference>
<evidence type="ECO:0000256" key="13">
    <source>
        <dbReference type="ARBA" id="ARBA00022806"/>
    </source>
</evidence>
<dbReference type="Proteomes" id="UP001558713">
    <property type="component" value="Unassembled WGS sequence"/>
</dbReference>